<keyword evidence="15" id="KW-0175">Coiled coil</keyword>
<dbReference type="PRINTS" id="PR00747">
    <property type="entry name" value="GLYHDRLASE47"/>
</dbReference>
<evidence type="ECO:0000256" key="20">
    <source>
        <dbReference type="ARBA" id="ARBA00047669"/>
    </source>
</evidence>
<evidence type="ECO:0000256" key="24">
    <source>
        <dbReference type="PIRSR" id="PIRSR601382-1"/>
    </source>
</evidence>
<evidence type="ECO:0000256" key="6">
    <source>
        <dbReference type="ARBA" id="ARBA00007658"/>
    </source>
</evidence>
<comment type="catalytic activity">
    <reaction evidence="20">
        <text>N(4)-(alpha-D-Man-(1-&gt;2)-alpha-D-Man-(1-&gt;2)-alpha-D-Man-(1-&gt;3)-[alpha-D-Man-(1-&gt;3)-[alpha-D-Man-(1-&gt;2)-alpha-D-Man-(1-&gt;6)]-alpha-D-Man-(1-&gt;6)]-beta-D-Man-(1-&gt;4)-beta-D-GlcNAc-(1-&gt;4)-beta-D-GlcNAc)-L-asparaginyl-[protein] (N-glucan mannose isomer 8A1,2,3B1,3) + 3 H2O = N(4)-(alpha-D-Man-(1-&gt;3)-[alpha-D-Man-(1-&gt;3)-[alpha-D-Man-(1-&gt;6)]-alpha-D-Man-(1-&gt;6)]-beta-D-Man-(1-&gt;4)-beta-D-GlcNAc-(1-&gt;4)-beta-D-GlcNAc)-L-asparaginyl-[protein] (N-glucan mannose isomer 5A1,2) + 3 beta-D-mannose</text>
        <dbReference type="Rhea" id="RHEA:56028"/>
        <dbReference type="Rhea" id="RHEA-COMP:14358"/>
        <dbReference type="Rhea" id="RHEA-COMP:14367"/>
        <dbReference type="ChEBI" id="CHEBI:15377"/>
        <dbReference type="ChEBI" id="CHEBI:28563"/>
        <dbReference type="ChEBI" id="CHEBI:59087"/>
        <dbReference type="ChEBI" id="CHEBI:60628"/>
        <dbReference type="EC" id="3.2.1.113"/>
    </reaction>
</comment>
<dbReference type="SUPFAM" id="SSF48225">
    <property type="entry name" value="Seven-hairpin glycosidases"/>
    <property type="match status" value="1"/>
</dbReference>
<evidence type="ECO:0000256" key="4">
    <source>
        <dbReference type="ARBA" id="ARBA00004194"/>
    </source>
</evidence>
<evidence type="ECO:0000256" key="11">
    <source>
        <dbReference type="ARBA" id="ARBA00022842"/>
    </source>
</evidence>
<dbReference type="EMBL" id="BAABME010002243">
    <property type="protein sequence ID" value="GAA0153740.1"/>
    <property type="molecule type" value="Genomic_DNA"/>
</dbReference>
<feature type="active site" evidence="24">
    <location>
        <position position="449"/>
    </location>
</feature>
<evidence type="ECO:0000256" key="27">
    <source>
        <dbReference type="RuleBase" id="RU361193"/>
    </source>
</evidence>
<dbReference type="EC" id="3.2.1.-" evidence="27"/>
<evidence type="ECO:0000256" key="8">
    <source>
        <dbReference type="ARBA" id="ARBA00022723"/>
    </source>
</evidence>
<feature type="region of interest" description="Disordered" evidence="28">
    <location>
        <begin position="549"/>
        <end position="573"/>
    </location>
</feature>
<feature type="active site" description="Proton donor" evidence="24">
    <location>
        <position position="427"/>
    </location>
</feature>
<keyword evidence="7 29" id="KW-0812">Transmembrane</keyword>
<comment type="cofactor">
    <cofactor evidence="3">
        <name>Mg(2+)</name>
        <dbReference type="ChEBI" id="CHEBI:18420"/>
    </cofactor>
</comment>
<protein>
    <recommendedName>
        <fullName evidence="27">alpha-1,2-Mannosidase</fullName>
        <ecNumber evidence="27">3.2.1.-</ecNumber>
    </recommendedName>
</protein>
<comment type="cofactor">
    <cofactor evidence="1 25">
        <name>Ca(2+)</name>
        <dbReference type="ChEBI" id="CHEBI:29108"/>
    </cofactor>
</comment>
<dbReference type="Gene3D" id="1.50.10.10">
    <property type="match status" value="1"/>
</dbReference>
<dbReference type="GO" id="GO:0005509">
    <property type="term" value="F:calcium ion binding"/>
    <property type="evidence" value="ECO:0007669"/>
    <property type="project" value="InterPro"/>
</dbReference>
<feature type="disulfide bond" evidence="26">
    <location>
        <begin position="381"/>
        <end position="413"/>
    </location>
</feature>
<dbReference type="GO" id="GO:0006491">
    <property type="term" value="P:N-glycan processing"/>
    <property type="evidence" value="ECO:0007669"/>
    <property type="project" value="UniProtKB-ARBA"/>
</dbReference>
<evidence type="ECO:0000256" key="15">
    <source>
        <dbReference type="ARBA" id="ARBA00023054"/>
    </source>
</evidence>
<keyword evidence="17 26" id="KW-1015">Disulfide bond</keyword>
<keyword evidence="19" id="KW-0464">Manganese</keyword>
<dbReference type="PANTHER" id="PTHR11742:SF6">
    <property type="entry name" value="MANNOSYL-OLIGOSACCHARIDE ALPHA-1,2-MANNOSIDASE IA-RELATED"/>
    <property type="match status" value="1"/>
</dbReference>
<evidence type="ECO:0000313" key="30">
    <source>
        <dbReference type="EMBL" id="GAA0153740.1"/>
    </source>
</evidence>
<evidence type="ECO:0000256" key="3">
    <source>
        <dbReference type="ARBA" id="ARBA00001946"/>
    </source>
</evidence>
<dbReference type="Pfam" id="PF01532">
    <property type="entry name" value="Glyco_hydro_47"/>
    <property type="match status" value="1"/>
</dbReference>
<evidence type="ECO:0000313" key="31">
    <source>
        <dbReference type="Proteomes" id="UP001454036"/>
    </source>
</evidence>
<evidence type="ECO:0000256" key="25">
    <source>
        <dbReference type="PIRSR" id="PIRSR601382-2"/>
    </source>
</evidence>
<feature type="compositionally biased region" description="Basic and acidic residues" evidence="28">
    <location>
        <begin position="557"/>
        <end position="573"/>
    </location>
</feature>
<accession>A0AAV3PTT5</accession>
<comment type="caution">
    <text evidence="30">The sequence shown here is derived from an EMBL/GenBank/DDBJ whole genome shotgun (WGS) entry which is preliminary data.</text>
</comment>
<keyword evidence="8 25" id="KW-0479">Metal-binding</keyword>
<feature type="active site" evidence="24">
    <location>
        <position position="316"/>
    </location>
</feature>
<evidence type="ECO:0000256" key="12">
    <source>
        <dbReference type="ARBA" id="ARBA00022968"/>
    </source>
</evidence>
<organism evidence="30 31">
    <name type="scientific">Lithospermum erythrorhizon</name>
    <name type="common">Purple gromwell</name>
    <name type="synonym">Lithospermum officinale var. erythrorhizon</name>
    <dbReference type="NCBI Taxonomy" id="34254"/>
    <lineage>
        <taxon>Eukaryota</taxon>
        <taxon>Viridiplantae</taxon>
        <taxon>Streptophyta</taxon>
        <taxon>Embryophyta</taxon>
        <taxon>Tracheophyta</taxon>
        <taxon>Spermatophyta</taxon>
        <taxon>Magnoliopsida</taxon>
        <taxon>eudicotyledons</taxon>
        <taxon>Gunneridae</taxon>
        <taxon>Pentapetalae</taxon>
        <taxon>asterids</taxon>
        <taxon>lamiids</taxon>
        <taxon>Boraginales</taxon>
        <taxon>Boraginaceae</taxon>
        <taxon>Boraginoideae</taxon>
        <taxon>Lithospermeae</taxon>
        <taxon>Lithospermum</taxon>
    </lineage>
</organism>
<dbReference type="Proteomes" id="UP001454036">
    <property type="component" value="Unassembled WGS sequence"/>
</dbReference>
<comment type="similarity">
    <text evidence="6 27">Belongs to the glycosyl hydrolase 47 family.</text>
</comment>
<dbReference type="GO" id="GO:0005975">
    <property type="term" value="P:carbohydrate metabolic process"/>
    <property type="evidence" value="ECO:0007669"/>
    <property type="project" value="InterPro"/>
</dbReference>
<keyword evidence="13 29" id="KW-1133">Transmembrane helix</keyword>
<keyword evidence="14" id="KW-0333">Golgi apparatus</keyword>
<dbReference type="FunFam" id="1.50.10.10:FF:000024">
    <property type="entry name" value="alpha-1,2-Mannosidase"/>
    <property type="match status" value="1"/>
</dbReference>
<dbReference type="GO" id="GO:0000139">
    <property type="term" value="C:Golgi membrane"/>
    <property type="evidence" value="ECO:0007669"/>
    <property type="project" value="UniProtKB-SubCell"/>
</dbReference>
<comment type="cofactor">
    <cofactor evidence="2">
        <name>Mn(2+)</name>
        <dbReference type="ChEBI" id="CHEBI:29035"/>
    </cofactor>
</comment>
<proteinExistence type="inferred from homology"/>
<evidence type="ECO:0000256" key="10">
    <source>
        <dbReference type="ARBA" id="ARBA00022837"/>
    </source>
</evidence>
<evidence type="ECO:0000256" key="21">
    <source>
        <dbReference type="ARBA" id="ARBA00048605"/>
    </source>
</evidence>
<evidence type="ECO:0000256" key="26">
    <source>
        <dbReference type="PIRSR" id="PIRSR601382-3"/>
    </source>
</evidence>
<feature type="transmembrane region" description="Helical" evidence="29">
    <location>
        <begin position="26"/>
        <end position="42"/>
    </location>
</feature>
<dbReference type="InterPro" id="IPR050749">
    <property type="entry name" value="Glycosyl_Hydrolase_47"/>
</dbReference>
<keyword evidence="16 29" id="KW-0472">Membrane</keyword>
<sequence>MARIRSSSSWLRYINPAYYLKRQKRLAFLFVAFICCTLFVWNRRDHQEELSKLQEEVIPLQIQPNLEDFKNVQGNPGQKLINSGGYSTQREAVSDDPISVHRQEQVKEAMIHAWSSYEKYAWGHDELQPQTKNGKDSFGGLGATLIDALDTLYIMGLHEQFQKAKDWVANSLDFNKDYDASVFETTIRVVGGLISAYDLSRDKVFLAKATDIADRLLPAFDTPTGIPYNMINLGEGQPHNHAWAGGYSILADSGTEQVEFIALSQRTGDPKYQRKVEKVILEINKTFPADGLLPIYIDPDTGSSTYATITFGAMGDSFYEYLLKVWIQGNKTAVLQHYRDMWEKSMEGLLSLVQRTTPSSFTYIAEKSGSALTAKMDELACFVPGMLTLGSSGYGPDESKKFLTLAEEIAWTCYNFYQLTPTKLAGENYFFNEDQDMNVGTSWNILRPETVESLFYLWRLTGNKTYQEWGWNIFQAFEKNSRIESGYVGLQDVNTGVKDNVMQSFFLAETLKYLYLLFSPPSVIPLDEWVFNTEAHPLKIVTRHDPVGISGASGGQERVRTLSRGRKEGRFGN</sequence>
<gene>
    <name evidence="30" type="ORF">LIER_11907</name>
</gene>
<dbReference type="InterPro" id="IPR001382">
    <property type="entry name" value="Glyco_hydro_47"/>
</dbReference>
<dbReference type="PANTHER" id="PTHR11742">
    <property type="entry name" value="MANNOSYL-OLIGOSACCHARIDE ALPHA-1,2-MANNOSIDASE-RELATED"/>
    <property type="match status" value="1"/>
</dbReference>
<keyword evidence="18" id="KW-0325">Glycoprotein</keyword>
<dbReference type="GO" id="GO:0004571">
    <property type="term" value="F:mannosyl-oligosaccharide 1,2-alpha-mannosidase activity"/>
    <property type="evidence" value="ECO:0007669"/>
    <property type="project" value="UniProtKB-EC"/>
</dbReference>
<keyword evidence="12" id="KW-0735">Signal-anchor</keyword>
<evidence type="ECO:0000256" key="22">
    <source>
        <dbReference type="ARBA" id="ARBA00058858"/>
    </source>
</evidence>
<evidence type="ECO:0000256" key="19">
    <source>
        <dbReference type="ARBA" id="ARBA00023211"/>
    </source>
</evidence>
<keyword evidence="9 27" id="KW-0378">Hydrolase</keyword>
<evidence type="ECO:0000256" key="18">
    <source>
        <dbReference type="ARBA" id="ARBA00023180"/>
    </source>
</evidence>
<keyword evidence="10 25" id="KW-0106">Calcium</keyword>
<keyword evidence="11" id="KW-0460">Magnesium</keyword>
<dbReference type="InterPro" id="IPR036026">
    <property type="entry name" value="Seven-hairpin_glycosidases"/>
</dbReference>
<feature type="binding site" evidence="25">
    <location>
        <position position="533"/>
    </location>
    <ligand>
        <name>Ca(2+)</name>
        <dbReference type="ChEBI" id="CHEBI:29108"/>
    </ligand>
</feature>
<evidence type="ECO:0000256" key="9">
    <source>
        <dbReference type="ARBA" id="ARBA00022801"/>
    </source>
</evidence>
<comment type="catalytic activity">
    <reaction evidence="21">
        <text>N(4)-(alpha-D-Man-(1-&gt;2)-alpha-D-Man-(1-&gt;2)-alpha-D-Man-(1-&gt;3)-[alpha-D-Man-(1-&gt;2)-alpha-D-Man-(1-&gt;3)-[alpha-D-Man-(1-&gt;2)-alpha-D-Man-(1-&gt;6)]-alpha-D-Man-(1-&gt;6)]-beta-D-Man-(1-&gt;4)-beta-D-GlcNAc-(1-&gt;4)-beta-D-GlcNAc)-L-asparaginyl-[protein] (N-glucan mannose isomer 9A1,2,3B1,2,3) + 4 H2O = N(4)-(alpha-D-Man-(1-&gt;3)-[alpha-D-Man-(1-&gt;3)-[alpha-D-Man-(1-&gt;6)]-alpha-D-Man-(1-&gt;6)]-beta-D-Man-(1-&gt;4)-beta-D-GlcNAc-(1-&gt;4)-beta-D-GlcNAc)-L-asparaginyl-[protein] (N-glucan mannose isomer 5A1,2) + 4 beta-D-mannose</text>
        <dbReference type="Rhea" id="RHEA:56008"/>
        <dbReference type="Rhea" id="RHEA-COMP:14356"/>
        <dbReference type="Rhea" id="RHEA-COMP:14367"/>
        <dbReference type="ChEBI" id="CHEBI:15377"/>
        <dbReference type="ChEBI" id="CHEBI:28563"/>
        <dbReference type="ChEBI" id="CHEBI:59087"/>
        <dbReference type="ChEBI" id="CHEBI:139493"/>
        <dbReference type="EC" id="3.2.1.113"/>
    </reaction>
</comment>
<dbReference type="AlphaFoldDB" id="A0AAV3PTT5"/>
<evidence type="ECO:0000256" key="1">
    <source>
        <dbReference type="ARBA" id="ARBA00001913"/>
    </source>
</evidence>
<reference evidence="30 31" key="1">
    <citation type="submission" date="2024-01" db="EMBL/GenBank/DDBJ databases">
        <title>The complete chloroplast genome sequence of Lithospermum erythrorhizon: insights into the phylogenetic relationship among Boraginaceae species and the maternal lineages of purple gromwells.</title>
        <authorList>
            <person name="Okada T."/>
            <person name="Watanabe K."/>
        </authorList>
    </citation>
    <scope>NUCLEOTIDE SEQUENCE [LARGE SCALE GENOMIC DNA]</scope>
</reference>
<dbReference type="InterPro" id="IPR012341">
    <property type="entry name" value="6hp_glycosidase-like_sf"/>
</dbReference>
<evidence type="ECO:0000256" key="7">
    <source>
        <dbReference type="ARBA" id="ARBA00022692"/>
    </source>
</evidence>
<evidence type="ECO:0000256" key="23">
    <source>
        <dbReference type="ARBA" id="ARBA00060399"/>
    </source>
</evidence>
<dbReference type="GO" id="GO:0005783">
    <property type="term" value="C:endoplasmic reticulum"/>
    <property type="evidence" value="ECO:0007669"/>
    <property type="project" value="TreeGrafter"/>
</dbReference>
<evidence type="ECO:0000256" key="13">
    <source>
        <dbReference type="ARBA" id="ARBA00022989"/>
    </source>
</evidence>
<keyword evidence="31" id="KW-1185">Reference proteome</keyword>
<feature type="active site" description="Proton donor" evidence="24">
    <location>
        <position position="184"/>
    </location>
</feature>
<evidence type="ECO:0000256" key="16">
    <source>
        <dbReference type="ARBA" id="ARBA00023136"/>
    </source>
</evidence>
<evidence type="ECO:0000256" key="5">
    <source>
        <dbReference type="ARBA" id="ARBA00004922"/>
    </source>
</evidence>
<name>A0AAV3PTT5_LITER</name>
<keyword evidence="27" id="KW-0326">Glycosidase</keyword>
<evidence type="ECO:0000256" key="17">
    <source>
        <dbReference type="ARBA" id="ARBA00023157"/>
    </source>
</evidence>
<evidence type="ECO:0000256" key="14">
    <source>
        <dbReference type="ARBA" id="ARBA00023034"/>
    </source>
</evidence>
<evidence type="ECO:0000256" key="28">
    <source>
        <dbReference type="SAM" id="MobiDB-lite"/>
    </source>
</evidence>
<evidence type="ECO:0000256" key="2">
    <source>
        <dbReference type="ARBA" id="ARBA00001936"/>
    </source>
</evidence>
<comment type="pathway">
    <text evidence="5">Protein modification; protein glycosylation.</text>
</comment>
<evidence type="ECO:0000256" key="29">
    <source>
        <dbReference type="SAM" id="Phobius"/>
    </source>
</evidence>
<comment type="subcellular location">
    <subcellularLocation>
        <location evidence="23">Endomembrane system</location>
        <topology evidence="23">Single-pass type II membrane protein</topology>
    </subcellularLocation>
    <subcellularLocation>
        <location evidence="4">Golgi apparatus membrane</location>
        <topology evidence="4">Single-pass membrane protein</topology>
    </subcellularLocation>
</comment>
<comment type="function">
    <text evidence="22">Class I alpha-mannosidase essential for early N-glycan processing. Progressively trims alpha-1,2-linked mannose residues. Produces Man(5)GlcNAc(2) from Man(8)GlcNAc(2), but only Man(6)GlcNAc(2) from Man(9)GlcNAc(2). Has difficulty acting on the terminal mannose of the b-branch. Involved in root development and cell wall biosynthesis.</text>
</comment>